<evidence type="ECO:0000313" key="3">
    <source>
        <dbReference type="Proteomes" id="UP001500657"/>
    </source>
</evidence>
<keyword evidence="1" id="KW-0808">Transferase</keyword>
<dbReference type="Gene3D" id="1.25.40.10">
    <property type="entry name" value="Tetratricopeptide repeat domain"/>
    <property type="match status" value="1"/>
</dbReference>
<dbReference type="InterPro" id="IPR026634">
    <property type="entry name" value="TPST-like"/>
</dbReference>
<name>A0ABN0UMU0_9GAMM</name>
<dbReference type="SUPFAM" id="SSF48452">
    <property type="entry name" value="TPR-like"/>
    <property type="match status" value="1"/>
</dbReference>
<dbReference type="EMBL" id="BAAAFO010000003">
    <property type="protein sequence ID" value="GAA0255642.1"/>
    <property type="molecule type" value="Genomic_DNA"/>
</dbReference>
<dbReference type="PANTHER" id="PTHR12788">
    <property type="entry name" value="PROTEIN-TYROSINE SULFOTRANSFERASE 2"/>
    <property type="match status" value="1"/>
</dbReference>
<dbReference type="InterPro" id="IPR027417">
    <property type="entry name" value="P-loop_NTPase"/>
</dbReference>
<dbReference type="PANTHER" id="PTHR12788:SF10">
    <property type="entry name" value="PROTEIN-TYROSINE SULFOTRANSFERASE"/>
    <property type="match status" value="1"/>
</dbReference>
<dbReference type="SMART" id="SM00028">
    <property type="entry name" value="TPR"/>
    <property type="match status" value="3"/>
</dbReference>
<accession>A0ABN0UMU0</accession>
<evidence type="ECO:0000256" key="1">
    <source>
        <dbReference type="ARBA" id="ARBA00022679"/>
    </source>
</evidence>
<keyword evidence="3" id="KW-1185">Reference proteome</keyword>
<dbReference type="InterPro" id="IPR011990">
    <property type="entry name" value="TPR-like_helical_dom_sf"/>
</dbReference>
<reference evidence="2 3" key="1">
    <citation type="journal article" date="2019" name="Int. J. Syst. Evol. Microbiol.">
        <title>The Global Catalogue of Microorganisms (GCM) 10K type strain sequencing project: providing services to taxonomists for standard genome sequencing and annotation.</title>
        <authorList>
            <consortium name="The Broad Institute Genomics Platform"/>
            <consortium name="The Broad Institute Genome Sequencing Center for Infectious Disease"/>
            <person name="Wu L."/>
            <person name="Ma J."/>
        </authorList>
    </citation>
    <scope>NUCLEOTIDE SEQUENCE [LARGE SCALE GENOMIC DNA]</scope>
    <source>
        <strain evidence="2 3">JCM 16242</strain>
    </source>
</reference>
<dbReference type="Proteomes" id="UP001500657">
    <property type="component" value="Unassembled WGS sequence"/>
</dbReference>
<comment type="caution">
    <text evidence="2">The sequence shown here is derived from an EMBL/GenBank/DDBJ whole genome shotgun (WGS) entry which is preliminary data.</text>
</comment>
<dbReference type="InterPro" id="IPR019734">
    <property type="entry name" value="TPR_rpt"/>
</dbReference>
<protein>
    <submittedName>
        <fullName evidence="2">Sulfotransferase</fullName>
    </submittedName>
</protein>
<evidence type="ECO:0000313" key="2">
    <source>
        <dbReference type="EMBL" id="GAA0255642.1"/>
    </source>
</evidence>
<sequence>MDADQPEGRYIAGMAALALRRLPEALDHLHRAASAMPRHAAYAVHFARALAAAHRSGDALQVANVAFGLAPDDPQLLHSLGTTYTQCHAHERAAAAFRLAATRAPDNPACRYSHATSLIFSGDIAQAETELEACLALAPGHWRAHATLSRLRHQTRAHNHIDTLLSLLADVGDEPVASMHAHVALSKEYEDLGDFAKAFDHLVTGKRAVKAAIGYSIDRDQAIVDALIDAFPEPQPPSAGHPSHEPIFVMGLPRTGTTLVERILSSHPEVHAAGELENFGVALERLSGANSPVMLSPDVIRRAGGISWETLGEVYIASTRPATGMKPRFVDKLPHNFLYAGFIARALPNARIICLRRHPLDSCLSNFREPFSETSPLHGYSFDLLDTGRYYVLFDRLMAHWKRVLPGRILEVDYETLVTTQEASTRQLLDHCDLPWNEACLHFERNQAPSTTASSVQVRAPMHRDAMRRWTKYEEQLRELRRLLTEAGIDCDR</sequence>
<dbReference type="Pfam" id="PF13469">
    <property type="entry name" value="Sulfotransfer_3"/>
    <property type="match status" value="1"/>
</dbReference>
<organism evidence="2 3">
    <name type="scientific">Rhodanobacter caeni</name>
    <dbReference type="NCBI Taxonomy" id="657654"/>
    <lineage>
        <taxon>Bacteria</taxon>
        <taxon>Pseudomonadati</taxon>
        <taxon>Pseudomonadota</taxon>
        <taxon>Gammaproteobacteria</taxon>
        <taxon>Lysobacterales</taxon>
        <taxon>Rhodanobacteraceae</taxon>
        <taxon>Rhodanobacter</taxon>
    </lineage>
</organism>
<dbReference type="SUPFAM" id="SSF52540">
    <property type="entry name" value="P-loop containing nucleoside triphosphate hydrolases"/>
    <property type="match status" value="1"/>
</dbReference>
<proteinExistence type="predicted"/>
<dbReference type="Gene3D" id="3.40.50.300">
    <property type="entry name" value="P-loop containing nucleotide triphosphate hydrolases"/>
    <property type="match status" value="1"/>
</dbReference>
<gene>
    <name evidence="2" type="ORF">GCM10009126_21020</name>
</gene>